<name>A0A316WBT3_9BASI</name>
<reference evidence="1 2" key="1">
    <citation type="journal article" date="2018" name="Mol. Biol. Evol.">
        <title>Broad Genomic Sampling Reveals a Smut Pathogenic Ancestry of the Fungal Clade Ustilaginomycotina.</title>
        <authorList>
            <person name="Kijpornyongpan T."/>
            <person name="Mondo S.J."/>
            <person name="Barry K."/>
            <person name="Sandor L."/>
            <person name="Lee J."/>
            <person name="Lipzen A."/>
            <person name="Pangilinan J."/>
            <person name="LaButti K."/>
            <person name="Hainaut M."/>
            <person name="Henrissat B."/>
            <person name="Grigoriev I.V."/>
            <person name="Spatafora J.W."/>
            <person name="Aime M.C."/>
        </authorList>
    </citation>
    <scope>NUCLEOTIDE SEQUENCE [LARGE SCALE GENOMIC DNA]</scope>
    <source>
        <strain evidence="1 2">MCA 4658</strain>
    </source>
</reference>
<keyword evidence="2" id="KW-1185">Reference proteome</keyword>
<evidence type="ECO:0000313" key="1">
    <source>
        <dbReference type="EMBL" id="PWN45035.1"/>
    </source>
</evidence>
<dbReference type="EMBL" id="KZ819357">
    <property type="protein sequence ID" value="PWN45035.1"/>
    <property type="molecule type" value="Genomic_DNA"/>
</dbReference>
<dbReference type="AlphaFoldDB" id="A0A316WBT3"/>
<evidence type="ECO:0000313" key="2">
    <source>
        <dbReference type="Proteomes" id="UP000245783"/>
    </source>
</evidence>
<organism evidence="1 2">
    <name type="scientific">Ceraceosorus guamensis</name>
    <dbReference type="NCBI Taxonomy" id="1522189"/>
    <lineage>
        <taxon>Eukaryota</taxon>
        <taxon>Fungi</taxon>
        <taxon>Dikarya</taxon>
        <taxon>Basidiomycota</taxon>
        <taxon>Ustilaginomycotina</taxon>
        <taxon>Exobasidiomycetes</taxon>
        <taxon>Ceraceosorales</taxon>
        <taxon>Ceraceosoraceae</taxon>
        <taxon>Ceraceosorus</taxon>
    </lineage>
</organism>
<dbReference type="RefSeq" id="XP_025372195.1">
    <property type="nucleotide sequence ID" value="XM_025511095.1"/>
</dbReference>
<dbReference type="Proteomes" id="UP000245783">
    <property type="component" value="Unassembled WGS sequence"/>
</dbReference>
<sequence>MTKSDEYNETHLSRCAPPPRAHGEVACCLLERSPDALRISNRAHESPSLHGTRDLCYVWGTMQHPERSVSVALRLTERQITSHLLEAPFERPYQQKNTSSTEHSSLTTKALDKFSQTLLCPGSRWPVFRVMSFFPVLSHRVRLLRRHDGRSALISGCQASLQSFAADQPSSSFFQTIPFSRPCDSARRLAAT</sequence>
<protein>
    <submittedName>
        <fullName evidence="1">Uncharacterized protein</fullName>
    </submittedName>
</protein>
<proteinExistence type="predicted"/>
<gene>
    <name evidence="1" type="ORF">IE81DRAFT_226455</name>
</gene>
<dbReference type="InParanoid" id="A0A316WBT3"/>
<accession>A0A316WBT3</accession>
<dbReference type="GeneID" id="37032965"/>